<comment type="caution">
    <text evidence="1">The sequence shown here is derived from an EMBL/GenBank/DDBJ whole genome shotgun (WGS) entry which is preliminary data.</text>
</comment>
<keyword evidence="2" id="KW-1185">Reference proteome</keyword>
<accession>A0ABQ7HJR2</accession>
<gene>
    <name evidence="1" type="ORF">GS8_737</name>
</gene>
<evidence type="ECO:0000313" key="2">
    <source>
        <dbReference type="Proteomes" id="UP000773850"/>
    </source>
</evidence>
<organism evidence="1 2">
    <name type="scientific">Geobacillus stearothermophilus</name>
    <name type="common">Bacillus stearothermophilus</name>
    <dbReference type="NCBI Taxonomy" id="1422"/>
    <lineage>
        <taxon>Bacteria</taxon>
        <taxon>Bacillati</taxon>
        <taxon>Bacillota</taxon>
        <taxon>Bacilli</taxon>
        <taxon>Bacillales</taxon>
        <taxon>Anoxybacillaceae</taxon>
        <taxon>Geobacillus</taxon>
    </lineage>
</organism>
<reference evidence="1 2" key="1">
    <citation type="submission" date="2016-03" db="EMBL/GenBank/DDBJ databases">
        <title>Spore heat resistance.</title>
        <authorList>
            <person name="Boekhorst J."/>
            <person name="Berendsen E.M."/>
            <person name="Wells-Bennik M.H."/>
            <person name="Kuipers O.P."/>
        </authorList>
    </citation>
    <scope>NUCLEOTIDE SEQUENCE [LARGE SCALE GENOMIC DNA]</scope>
    <source>
        <strain evidence="1 2">GS8</strain>
    </source>
</reference>
<name>A0ABQ7HJR2_GEOSE</name>
<sequence length="45" mass="5289">MLKTVGIAHKAIFPNPLWIRSKPIVPRRFFWSFTNGTHSIPCFYL</sequence>
<proteinExistence type="predicted"/>
<dbReference type="EMBL" id="LUCS01000009">
    <property type="protein sequence ID" value="KAF6512438.1"/>
    <property type="molecule type" value="Genomic_DNA"/>
</dbReference>
<dbReference type="Proteomes" id="UP000773850">
    <property type="component" value="Unassembled WGS sequence"/>
</dbReference>
<evidence type="ECO:0000313" key="1">
    <source>
        <dbReference type="EMBL" id="KAF6512438.1"/>
    </source>
</evidence>
<protein>
    <submittedName>
        <fullName evidence="1">Uncharacterized protein</fullName>
    </submittedName>
</protein>